<feature type="signal peptide" evidence="1">
    <location>
        <begin position="1"/>
        <end position="24"/>
    </location>
</feature>
<protein>
    <submittedName>
        <fullName evidence="2">Uncharacterized protein</fullName>
    </submittedName>
</protein>
<dbReference type="AlphaFoldDB" id="A0A2V3W2Q1"/>
<dbReference type="OrthoDB" id="2450230at2"/>
<dbReference type="RefSeq" id="WP_110251996.1">
    <property type="nucleotide sequence ID" value="NZ_QJJR01000014.1"/>
</dbReference>
<dbReference type="EMBL" id="QJJR01000014">
    <property type="protein sequence ID" value="PXW88180.1"/>
    <property type="molecule type" value="Genomic_DNA"/>
</dbReference>
<dbReference type="PROSITE" id="PS51257">
    <property type="entry name" value="PROKAR_LIPOPROTEIN"/>
    <property type="match status" value="1"/>
</dbReference>
<comment type="caution">
    <text evidence="2">The sequence shown here is derived from an EMBL/GenBank/DDBJ whole genome shotgun (WGS) entry which is preliminary data.</text>
</comment>
<gene>
    <name evidence="2" type="ORF">DES38_11443</name>
</gene>
<name>A0A2V3W2Q1_9BACI</name>
<sequence>MRKLFVISLIALSLVLLSACGVSEEEVAEVLESRTDEMFEAEKPAPNQSFASFEIYLPDNFEVQEEAESNLILESDNQMYLMFYNTLEDQMSDFFYRSIEESDQYTFLKSYQDDQRFGYVKVALVEELYEVQVGIGGIRMTTHTELDQVETEVEQMITIIDSVAFIEEATE</sequence>
<evidence type="ECO:0000313" key="2">
    <source>
        <dbReference type="EMBL" id="PXW88180.1"/>
    </source>
</evidence>
<keyword evidence="3" id="KW-1185">Reference proteome</keyword>
<dbReference type="Proteomes" id="UP000247922">
    <property type="component" value="Unassembled WGS sequence"/>
</dbReference>
<evidence type="ECO:0000256" key="1">
    <source>
        <dbReference type="SAM" id="SignalP"/>
    </source>
</evidence>
<feature type="chain" id="PRO_5016161426" evidence="1">
    <location>
        <begin position="25"/>
        <end position="171"/>
    </location>
</feature>
<keyword evidence="1" id="KW-0732">Signal</keyword>
<accession>A0A2V3W2Q1</accession>
<evidence type="ECO:0000313" key="3">
    <source>
        <dbReference type="Proteomes" id="UP000247922"/>
    </source>
</evidence>
<proteinExistence type="predicted"/>
<reference evidence="2 3" key="1">
    <citation type="submission" date="2018-05" db="EMBL/GenBank/DDBJ databases">
        <title>Genomic Encyclopedia of Type Strains, Phase IV (KMG-IV): sequencing the most valuable type-strain genomes for metagenomic binning, comparative biology and taxonomic classification.</title>
        <authorList>
            <person name="Goeker M."/>
        </authorList>
    </citation>
    <scope>NUCLEOTIDE SEQUENCE [LARGE SCALE GENOMIC DNA]</scope>
    <source>
        <strain evidence="2 3">DSM 22440</strain>
    </source>
</reference>
<organism evidence="2 3">
    <name type="scientific">Streptohalobacillus salinus</name>
    <dbReference type="NCBI Taxonomy" id="621096"/>
    <lineage>
        <taxon>Bacteria</taxon>
        <taxon>Bacillati</taxon>
        <taxon>Bacillota</taxon>
        <taxon>Bacilli</taxon>
        <taxon>Bacillales</taxon>
        <taxon>Bacillaceae</taxon>
        <taxon>Streptohalobacillus</taxon>
    </lineage>
</organism>